<accession>A0A1F4TMJ2</accession>
<dbReference type="Proteomes" id="UP000178951">
    <property type="component" value="Unassembled WGS sequence"/>
</dbReference>
<protein>
    <submittedName>
        <fullName evidence="1">Uncharacterized protein</fullName>
    </submittedName>
</protein>
<evidence type="ECO:0000313" key="2">
    <source>
        <dbReference type="Proteomes" id="UP000178951"/>
    </source>
</evidence>
<reference evidence="1 2" key="1">
    <citation type="journal article" date="2016" name="Nat. Commun.">
        <title>Thousands of microbial genomes shed light on interconnected biogeochemical processes in an aquifer system.</title>
        <authorList>
            <person name="Anantharaman K."/>
            <person name="Brown C.T."/>
            <person name="Hug L.A."/>
            <person name="Sharon I."/>
            <person name="Castelle C.J."/>
            <person name="Probst A.J."/>
            <person name="Thomas B.C."/>
            <person name="Singh A."/>
            <person name="Wilkins M.J."/>
            <person name="Karaoz U."/>
            <person name="Brodie E.L."/>
            <person name="Williams K.H."/>
            <person name="Hubbard S.S."/>
            <person name="Banfield J.F."/>
        </authorList>
    </citation>
    <scope>NUCLEOTIDE SEQUENCE [LARGE SCALE GENOMIC DNA]</scope>
</reference>
<gene>
    <name evidence="1" type="ORF">A2311_01995</name>
</gene>
<name>A0A1F4TMJ2_UNCSA</name>
<organism evidence="1 2">
    <name type="scientific">candidate division WOR-1 bacterium RIFOXYB2_FULL_48_7</name>
    <dbReference type="NCBI Taxonomy" id="1802583"/>
    <lineage>
        <taxon>Bacteria</taxon>
        <taxon>Bacillati</taxon>
        <taxon>Saganbacteria</taxon>
    </lineage>
</organism>
<dbReference type="AlphaFoldDB" id="A0A1F4TMJ2"/>
<dbReference type="STRING" id="1802583.A2311_01995"/>
<evidence type="ECO:0000313" key="1">
    <source>
        <dbReference type="EMBL" id="OGC33789.1"/>
    </source>
</evidence>
<dbReference type="EMBL" id="MEUF01000054">
    <property type="protein sequence ID" value="OGC33789.1"/>
    <property type="molecule type" value="Genomic_DNA"/>
</dbReference>
<proteinExistence type="predicted"/>
<sequence>MQLGKVNSSVNTYWAPWASITTAAGVSTTQVGISLGAEYMFASKLAIFGEINALRVVMTGGTTTWFALTNNAQAYTGVTLYL</sequence>
<comment type="caution">
    <text evidence="1">The sequence shown here is derived from an EMBL/GenBank/DDBJ whole genome shotgun (WGS) entry which is preliminary data.</text>
</comment>